<dbReference type="AlphaFoldDB" id="A0A176RZU1"/>
<evidence type="ECO:0000313" key="2">
    <source>
        <dbReference type="Proteomes" id="UP000076962"/>
    </source>
</evidence>
<proteinExistence type="predicted"/>
<keyword evidence="2" id="KW-1185">Reference proteome</keyword>
<dbReference type="InterPro" id="IPR039498">
    <property type="entry name" value="NTP_transf_5"/>
</dbReference>
<reference evidence="1 2" key="1">
    <citation type="submission" date="2016-05" db="EMBL/GenBank/DDBJ databases">
        <title>Single-cell genome of chain-forming Candidatus Thiomargarita nelsonii and comparison to other large sulfur-oxidizing bacteria.</title>
        <authorList>
            <person name="Winkel M."/>
            <person name="Salman V."/>
            <person name="Woyke T."/>
            <person name="Schulz-Vogt H."/>
            <person name="Richter M."/>
            <person name="Flood B."/>
            <person name="Bailey J."/>
            <person name="Amann R."/>
            <person name="Mussmann M."/>
        </authorList>
    </citation>
    <scope>NUCLEOTIDE SEQUENCE [LARGE SCALE GENOMIC DNA]</scope>
    <source>
        <strain evidence="1 2">THI036</strain>
    </source>
</reference>
<organism evidence="1 2">
    <name type="scientific">Candidatus Thiomargarita nelsonii</name>
    <dbReference type="NCBI Taxonomy" id="1003181"/>
    <lineage>
        <taxon>Bacteria</taxon>
        <taxon>Pseudomonadati</taxon>
        <taxon>Pseudomonadota</taxon>
        <taxon>Gammaproteobacteria</taxon>
        <taxon>Thiotrichales</taxon>
        <taxon>Thiotrichaceae</taxon>
        <taxon>Thiomargarita</taxon>
    </lineage>
</organism>
<dbReference type="Pfam" id="PF14907">
    <property type="entry name" value="NTP_transf_5"/>
    <property type="match status" value="1"/>
</dbReference>
<dbReference type="Proteomes" id="UP000076962">
    <property type="component" value="Unassembled WGS sequence"/>
</dbReference>
<gene>
    <name evidence="1" type="ORF">THIOM_003031</name>
</gene>
<name>A0A176RZU1_9GAMM</name>
<evidence type="ECO:0000313" key="1">
    <source>
        <dbReference type="EMBL" id="OAD21207.1"/>
    </source>
</evidence>
<dbReference type="EMBL" id="LUTY01001796">
    <property type="protein sequence ID" value="OAD21207.1"/>
    <property type="molecule type" value="Genomic_DNA"/>
</dbReference>
<protein>
    <submittedName>
        <fullName evidence="1">Uncharacterized protein</fullName>
    </submittedName>
</protein>
<sequence length="204" mass="24178">MLWEQARPFTVADIEVLSLSPEDLLFHLCFHTAYMNTLFGIRFLNDINNTIHCYQNKIDWELLFERATQWKAVNPVYIALYLAKDWLAAEVPEKVLARFKPDDFNLEVLANAKEMLTVDINHALLSYNLAALWIPKKPFREKLSIFLKHTFPGHDEIADIYHIPANSLRVYYYYLVRLGYLLIRYPAKVWRHNGDYLKQLFRVI</sequence>
<comment type="caution">
    <text evidence="1">The sequence shown here is derived from an EMBL/GenBank/DDBJ whole genome shotgun (WGS) entry which is preliminary data.</text>
</comment>
<accession>A0A176RZU1</accession>